<protein>
    <submittedName>
        <fullName evidence="7">Gliding motility-associated ABC transporter ATP-binding subunit GldA</fullName>
    </submittedName>
</protein>
<dbReference type="OrthoDB" id="9801987at2"/>
<dbReference type="InterPro" id="IPR003439">
    <property type="entry name" value="ABC_transporter-like_ATP-bd"/>
</dbReference>
<comment type="caution">
    <text evidence="7">The sequence shown here is derived from an EMBL/GenBank/DDBJ whole genome shotgun (WGS) entry which is preliminary data.</text>
</comment>
<sequence>MSLQVKNITKQYGDQKALDNISFSIPNGQIVGFLGPNGAGKSTLMKILTTYVHSDSGQALVNDFDVETQARNVQKSIGYLPEHNPLYLDMYIREYLKFNADIYKVKKERIEEVIELTGLTPEAHKKIGQLSKGYRQRVGLATALLHDPEVLILDEPTTGLDPNQLVEIRELIKSIGKNKTVFLSTHIMQEVEAICERVIIINKGKIVADQILTSLLEQQNEQVIAVEFDFKIEIQFINRIPDLIQANHIHDTQWELVFPVGKDYRTTVYDFASDNGLKTLSMQVKNKNLEGLFREITQQ</sequence>
<evidence type="ECO:0000256" key="1">
    <source>
        <dbReference type="ARBA" id="ARBA00005417"/>
    </source>
</evidence>
<comment type="similarity">
    <text evidence="1">Belongs to the ABC transporter superfamily.</text>
</comment>
<dbReference type="PANTHER" id="PTHR42711">
    <property type="entry name" value="ABC TRANSPORTER ATP-BINDING PROTEIN"/>
    <property type="match status" value="1"/>
</dbReference>
<keyword evidence="3" id="KW-0536">Nodulation</keyword>
<dbReference type="Pfam" id="PF00005">
    <property type="entry name" value="ABC_tran"/>
    <property type="match status" value="1"/>
</dbReference>
<evidence type="ECO:0000259" key="6">
    <source>
        <dbReference type="PROSITE" id="PS50893"/>
    </source>
</evidence>
<dbReference type="SMART" id="SM00382">
    <property type="entry name" value="AAA"/>
    <property type="match status" value="1"/>
</dbReference>
<evidence type="ECO:0000313" key="8">
    <source>
        <dbReference type="Proteomes" id="UP000488936"/>
    </source>
</evidence>
<reference evidence="7 8" key="1">
    <citation type="journal article" date="2006" name="Int. J. Syst. Evol. Microbiol.">
        <title>Myroides pelagicus sp. nov., isolated from seawater in Thailand.</title>
        <authorList>
            <person name="Yoon J."/>
            <person name="Maneerat S."/>
            <person name="Kawai F."/>
            <person name="Yokota A."/>
        </authorList>
    </citation>
    <scope>NUCLEOTIDE SEQUENCE [LARGE SCALE GENOMIC DNA]</scope>
    <source>
        <strain evidence="7 8">SM1T</strain>
    </source>
</reference>
<dbReference type="Proteomes" id="UP000488936">
    <property type="component" value="Unassembled WGS sequence"/>
</dbReference>
<keyword evidence="5 7" id="KW-0067">ATP-binding</keyword>
<dbReference type="InterPro" id="IPR027417">
    <property type="entry name" value="P-loop_NTPase"/>
</dbReference>
<dbReference type="AlphaFoldDB" id="A0A7K1GML1"/>
<evidence type="ECO:0000256" key="4">
    <source>
        <dbReference type="ARBA" id="ARBA00022741"/>
    </source>
</evidence>
<keyword evidence="4" id="KW-0547">Nucleotide-binding</keyword>
<organism evidence="7 8">
    <name type="scientific">Myroides pelagicus</name>
    <dbReference type="NCBI Taxonomy" id="270914"/>
    <lineage>
        <taxon>Bacteria</taxon>
        <taxon>Pseudomonadati</taxon>
        <taxon>Bacteroidota</taxon>
        <taxon>Flavobacteriia</taxon>
        <taxon>Flavobacteriales</taxon>
        <taxon>Flavobacteriaceae</taxon>
        <taxon>Myroides</taxon>
    </lineage>
</organism>
<keyword evidence="8" id="KW-1185">Reference proteome</keyword>
<keyword evidence="2" id="KW-0813">Transport</keyword>
<evidence type="ECO:0000256" key="3">
    <source>
        <dbReference type="ARBA" id="ARBA00022458"/>
    </source>
</evidence>
<proteinExistence type="inferred from homology"/>
<dbReference type="RefSeq" id="WP_155036114.1">
    <property type="nucleotide sequence ID" value="NZ_JBHTIG010000004.1"/>
</dbReference>
<dbReference type="SUPFAM" id="SSF52540">
    <property type="entry name" value="P-loop containing nucleoside triphosphate hydrolases"/>
    <property type="match status" value="1"/>
</dbReference>
<accession>A0A7K1GML1</accession>
<evidence type="ECO:0000256" key="5">
    <source>
        <dbReference type="ARBA" id="ARBA00022840"/>
    </source>
</evidence>
<dbReference type="InterPro" id="IPR019864">
    <property type="entry name" value="Motility-assoc_ABC_GldA"/>
</dbReference>
<name>A0A7K1GML1_9FLAO</name>
<dbReference type="EMBL" id="WMJY01000019">
    <property type="protein sequence ID" value="MTH30127.1"/>
    <property type="molecule type" value="Genomic_DNA"/>
</dbReference>
<dbReference type="PROSITE" id="PS50893">
    <property type="entry name" value="ABC_TRANSPORTER_2"/>
    <property type="match status" value="1"/>
</dbReference>
<dbReference type="InterPro" id="IPR003593">
    <property type="entry name" value="AAA+_ATPase"/>
</dbReference>
<dbReference type="PANTHER" id="PTHR42711:SF5">
    <property type="entry name" value="ABC TRANSPORTER ATP-BINDING PROTEIN NATA"/>
    <property type="match status" value="1"/>
</dbReference>
<dbReference type="GO" id="GO:0016887">
    <property type="term" value="F:ATP hydrolysis activity"/>
    <property type="evidence" value="ECO:0007669"/>
    <property type="project" value="InterPro"/>
</dbReference>
<feature type="domain" description="ABC transporter" evidence="6">
    <location>
        <begin position="3"/>
        <end position="228"/>
    </location>
</feature>
<evidence type="ECO:0000256" key="2">
    <source>
        <dbReference type="ARBA" id="ARBA00022448"/>
    </source>
</evidence>
<dbReference type="Gene3D" id="3.40.50.300">
    <property type="entry name" value="P-loop containing nucleotide triphosphate hydrolases"/>
    <property type="match status" value="1"/>
</dbReference>
<dbReference type="InterPro" id="IPR050763">
    <property type="entry name" value="ABC_transporter_ATP-binding"/>
</dbReference>
<dbReference type="GO" id="GO:0005524">
    <property type="term" value="F:ATP binding"/>
    <property type="evidence" value="ECO:0007669"/>
    <property type="project" value="UniProtKB-KW"/>
</dbReference>
<gene>
    <name evidence="7" type="primary">gldA</name>
    <name evidence="7" type="ORF">GJV77_09415</name>
</gene>
<evidence type="ECO:0000313" key="7">
    <source>
        <dbReference type="EMBL" id="MTH30127.1"/>
    </source>
</evidence>
<dbReference type="NCBIfam" id="TIGR03522">
    <property type="entry name" value="GldA_ABC_ATP"/>
    <property type="match status" value="1"/>
</dbReference>